<dbReference type="PANTHER" id="PTHR47360">
    <property type="entry name" value="MUREIN DD-ENDOPEPTIDASE MEPS/MUREIN LD-CARBOXYPEPTIDASE"/>
    <property type="match status" value="1"/>
</dbReference>
<keyword evidence="3" id="KW-0732">Signal</keyword>
<evidence type="ECO:0000256" key="1">
    <source>
        <dbReference type="ARBA" id="ARBA00007074"/>
    </source>
</evidence>
<evidence type="ECO:0000256" key="3">
    <source>
        <dbReference type="ARBA" id="ARBA00022729"/>
    </source>
</evidence>
<dbReference type="InterPro" id="IPR000064">
    <property type="entry name" value="NLP_P60_dom"/>
</dbReference>
<dbReference type="OrthoDB" id="9807055at2"/>
<dbReference type="GO" id="GO:0006508">
    <property type="term" value="P:proteolysis"/>
    <property type="evidence" value="ECO:0007669"/>
    <property type="project" value="UniProtKB-KW"/>
</dbReference>
<comment type="similarity">
    <text evidence="1">Belongs to the peptidase C40 family.</text>
</comment>
<dbReference type="PROSITE" id="PS51257">
    <property type="entry name" value="PROKAR_LIPOPROTEIN"/>
    <property type="match status" value="1"/>
</dbReference>
<reference evidence="7 8" key="1">
    <citation type="submission" date="2019-05" db="EMBL/GenBank/DDBJ databases">
        <title>Panacibacter sp. strain 17mud1-8 Genome sequencing and assembly.</title>
        <authorList>
            <person name="Chhetri G."/>
        </authorList>
    </citation>
    <scope>NUCLEOTIDE SEQUENCE [LARGE SCALE GENOMIC DNA]</scope>
    <source>
        <strain evidence="7 8">17mud1-8</strain>
    </source>
</reference>
<dbReference type="GO" id="GO:0008234">
    <property type="term" value="F:cysteine-type peptidase activity"/>
    <property type="evidence" value="ECO:0007669"/>
    <property type="project" value="UniProtKB-KW"/>
</dbReference>
<dbReference type="InterPro" id="IPR038765">
    <property type="entry name" value="Papain-like_cys_pep_sf"/>
</dbReference>
<evidence type="ECO:0000256" key="5">
    <source>
        <dbReference type="ARBA" id="ARBA00022807"/>
    </source>
</evidence>
<dbReference type="Proteomes" id="UP000305848">
    <property type="component" value="Unassembled WGS sequence"/>
</dbReference>
<sequence>MFKIHQISMMAVVACMLLTSCKSLQRLSARDASAKSKTAAANKKARNIEFIDDIAVSTGKAPAPKSNTNAKRAPKVIYKPPTDIVLTRFNIEKATALQFKYAIMLDASVEKLTDTLLLQNIDHWYGTQYCMGGSTEDCIDCSAFTQIMMRDVYKVDIPRTARAQYDNSDRIAVEDLQEGDLVFFQTVGRDISHVGIYLTNNKFVHAATSNGVMVSDLNDIYWRPRFKGAGRVLKNGVALGR</sequence>
<organism evidence="7 8">
    <name type="scientific">Ilyomonas limi</name>
    <dbReference type="NCBI Taxonomy" id="2575867"/>
    <lineage>
        <taxon>Bacteria</taxon>
        <taxon>Pseudomonadati</taxon>
        <taxon>Bacteroidota</taxon>
        <taxon>Chitinophagia</taxon>
        <taxon>Chitinophagales</taxon>
        <taxon>Chitinophagaceae</taxon>
        <taxon>Ilyomonas</taxon>
    </lineage>
</organism>
<protein>
    <recommendedName>
        <fullName evidence="6">NlpC/P60 domain-containing protein</fullName>
    </recommendedName>
</protein>
<proteinExistence type="inferred from homology"/>
<feature type="domain" description="NlpC/P60" evidence="6">
    <location>
        <begin position="111"/>
        <end position="233"/>
    </location>
</feature>
<comment type="caution">
    <text evidence="7">The sequence shown here is derived from an EMBL/GenBank/DDBJ whole genome shotgun (WGS) entry which is preliminary data.</text>
</comment>
<dbReference type="Gene3D" id="3.90.1720.10">
    <property type="entry name" value="endopeptidase domain like (from Nostoc punctiforme)"/>
    <property type="match status" value="1"/>
</dbReference>
<dbReference type="Pfam" id="PF00877">
    <property type="entry name" value="NLPC_P60"/>
    <property type="match status" value="1"/>
</dbReference>
<evidence type="ECO:0000313" key="8">
    <source>
        <dbReference type="Proteomes" id="UP000305848"/>
    </source>
</evidence>
<gene>
    <name evidence="7" type="ORF">FC093_10740</name>
</gene>
<keyword evidence="8" id="KW-1185">Reference proteome</keyword>
<dbReference type="InterPro" id="IPR052062">
    <property type="entry name" value="Murein_DD/LD_carboxypeptidase"/>
</dbReference>
<accession>A0A4U3L164</accession>
<evidence type="ECO:0000256" key="2">
    <source>
        <dbReference type="ARBA" id="ARBA00022670"/>
    </source>
</evidence>
<dbReference type="SUPFAM" id="SSF54001">
    <property type="entry name" value="Cysteine proteinases"/>
    <property type="match status" value="1"/>
</dbReference>
<keyword evidence="4" id="KW-0378">Hydrolase</keyword>
<dbReference type="PANTHER" id="PTHR47360:SF1">
    <property type="entry name" value="ENDOPEPTIDASE NLPC-RELATED"/>
    <property type="match status" value="1"/>
</dbReference>
<evidence type="ECO:0000259" key="6">
    <source>
        <dbReference type="PROSITE" id="PS51935"/>
    </source>
</evidence>
<name>A0A4U3L164_9BACT</name>
<dbReference type="AlphaFoldDB" id="A0A4U3L164"/>
<evidence type="ECO:0000256" key="4">
    <source>
        <dbReference type="ARBA" id="ARBA00022801"/>
    </source>
</evidence>
<dbReference type="EMBL" id="SZQL01000007">
    <property type="protein sequence ID" value="TKK68590.1"/>
    <property type="molecule type" value="Genomic_DNA"/>
</dbReference>
<evidence type="ECO:0000313" key="7">
    <source>
        <dbReference type="EMBL" id="TKK68590.1"/>
    </source>
</evidence>
<keyword evidence="5" id="KW-0788">Thiol protease</keyword>
<keyword evidence="2" id="KW-0645">Protease</keyword>
<dbReference type="PROSITE" id="PS51935">
    <property type="entry name" value="NLPC_P60"/>
    <property type="match status" value="1"/>
</dbReference>